<reference evidence="2 3" key="1">
    <citation type="submission" date="2015-01" db="EMBL/GenBank/DDBJ databases">
        <title>Evolution of Trichinella species and genotypes.</title>
        <authorList>
            <person name="Korhonen P.K."/>
            <person name="Edoardo P."/>
            <person name="Giuseppe L.R."/>
            <person name="Gasser R.B."/>
        </authorList>
    </citation>
    <scope>NUCLEOTIDE SEQUENCE [LARGE SCALE GENOMIC DNA]</scope>
    <source>
        <strain evidence="2">ISS37</strain>
    </source>
</reference>
<keyword evidence="3" id="KW-1185">Reference proteome</keyword>
<accession>A0A0V0RGH5</accession>
<name>A0A0V0RGH5_9BILA</name>
<protein>
    <submittedName>
        <fullName evidence="2">Uncharacterized protein</fullName>
    </submittedName>
</protein>
<dbReference type="OrthoDB" id="10012778at2759"/>
<comment type="caution">
    <text evidence="2">The sequence shown here is derived from an EMBL/GenBank/DDBJ whole genome shotgun (WGS) entry which is preliminary data.</text>
</comment>
<feature type="chain" id="PRO_5006867778" evidence="1">
    <location>
        <begin position="17"/>
        <end position="84"/>
    </location>
</feature>
<organism evidence="2 3">
    <name type="scientific">Trichinella nelsoni</name>
    <dbReference type="NCBI Taxonomy" id="6336"/>
    <lineage>
        <taxon>Eukaryota</taxon>
        <taxon>Metazoa</taxon>
        <taxon>Ecdysozoa</taxon>
        <taxon>Nematoda</taxon>
        <taxon>Enoplea</taxon>
        <taxon>Dorylaimia</taxon>
        <taxon>Trichinellida</taxon>
        <taxon>Trichinellidae</taxon>
        <taxon>Trichinella</taxon>
    </lineage>
</organism>
<dbReference type="AlphaFoldDB" id="A0A0V0RGH5"/>
<sequence length="84" mass="9581">MLMAFTVLLENLVTAGFEILNVGTSGQMEALFQGSGFQQQKFHFRIFMVCLCGPTTIWKVGTTEWQKEHESTTWGFISYATDHR</sequence>
<proteinExistence type="predicted"/>
<feature type="signal peptide" evidence="1">
    <location>
        <begin position="1"/>
        <end position="16"/>
    </location>
</feature>
<evidence type="ECO:0000256" key="1">
    <source>
        <dbReference type="SAM" id="SignalP"/>
    </source>
</evidence>
<gene>
    <name evidence="2" type="ORF">T07_3710</name>
</gene>
<evidence type="ECO:0000313" key="3">
    <source>
        <dbReference type="Proteomes" id="UP000054630"/>
    </source>
</evidence>
<keyword evidence="1" id="KW-0732">Signal</keyword>
<dbReference type="EMBL" id="JYDL01000207">
    <property type="protein sequence ID" value="KRX13352.1"/>
    <property type="molecule type" value="Genomic_DNA"/>
</dbReference>
<dbReference type="Proteomes" id="UP000054630">
    <property type="component" value="Unassembled WGS sequence"/>
</dbReference>
<evidence type="ECO:0000313" key="2">
    <source>
        <dbReference type="EMBL" id="KRX13352.1"/>
    </source>
</evidence>